<sequence>MTATSDASRYNAFSGSREIHSLYQATLYRDRYYDKIPKL</sequence>
<name>A0A0F3PU88_ANAPH</name>
<dbReference type="Proteomes" id="UP000033722">
    <property type="component" value="Unassembled WGS sequence"/>
</dbReference>
<accession>A0A0F3PU88</accession>
<dbReference type="AlphaFoldDB" id="A0A0F3PU88"/>
<comment type="caution">
    <text evidence="1">The sequence shown here is derived from an EMBL/GenBank/DDBJ whole genome shotgun (WGS) entry which is preliminary data.</text>
</comment>
<protein>
    <submittedName>
        <fullName evidence="1">Uncharacterized protein</fullName>
    </submittedName>
</protein>
<reference evidence="1 2" key="1">
    <citation type="submission" date="2015-01" db="EMBL/GenBank/DDBJ databases">
        <title>Genome Sequencing of Rickettsiales.</title>
        <authorList>
            <person name="Daugherty S.C."/>
            <person name="Su Q."/>
            <person name="Abolude K."/>
            <person name="Beier-Sexton M."/>
            <person name="Carlyon J.A."/>
            <person name="Carter R."/>
            <person name="Day N.P."/>
            <person name="Dumler S.J."/>
            <person name="Dyachenko V."/>
            <person name="Godinez A."/>
            <person name="Kurtti T.J."/>
            <person name="Lichay M."/>
            <person name="Mullins K.E."/>
            <person name="Ott S."/>
            <person name="Pappas-Brown V."/>
            <person name="Paris D.H."/>
            <person name="Patel P."/>
            <person name="Richards A.L."/>
            <person name="Sadzewicz L."/>
            <person name="Sears K."/>
            <person name="Seidman D."/>
            <person name="Sengamalay N."/>
            <person name="Stenos J."/>
            <person name="Tallon L.J."/>
            <person name="Vincent G."/>
            <person name="Fraser C.M."/>
            <person name="Munderloh U."/>
            <person name="Dunning-Hotopp J.C."/>
        </authorList>
    </citation>
    <scope>NUCLEOTIDE SEQUENCE [LARGE SCALE GENOMIC DNA]</scope>
    <source>
        <strain evidence="1 2">CRT53-1</strain>
    </source>
</reference>
<dbReference type="PATRIC" id="fig|1359157.3.peg.1016"/>
<evidence type="ECO:0000313" key="1">
    <source>
        <dbReference type="EMBL" id="KJV83895.1"/>
    </source>
</evidence>
<dbReference type="EMBL" id="LAOD01000024">
    <property type="protein sequence ID" value="KJV83895.1"/>
    <property type="molecule type" value="Genomic_DNA"/>
</dbReference>
<evidence type="ECO:0000313" key="2">
    <source>
        <dbReference type="Proteomes" id="UP000033722"/>
    </source>
</evidence>
<gene>
    <name evidence="1" type="ORF">APHCRT_1184</name>
</gene>
<organism evidence="1 2">
    <name type="scientific">Anaplasma phagocytophilum str. CRT53-1</name>
    <dbReference type="NCBI Taxonomy" id="1359157"/>
    <lineage>
        <taxon>Bacteria</taxon>
        <taxon>Pseudomonadati</taxon>
        <taxon>Pseudomonadota</taxon>
        <taxon>Alphaproteobacteria</taxon>
        <taxon>Rickettsiales</taxon>
        <taxon>Anaplasmataceae</taxon>
        <taxon>Anaplasma</taxon>
        <taxon>phagocytophilum group</taxon>
    </lineage>
</organism>
<proteinExistence type="predicted"/>